<feature type="signal peptide" evidence="1">
    <location>
        <begin position="1"/>
        <end position="19"/>
    </location>
</feature>
<feature type="chain" id="PRO_5046417509" evidence="1">
    <location>
        <begin position="20"/>
        <end position="220"/>
    </location>
</feature>
<protein>
    <submittedName>
        <fullName evidence="2">Uncharacterized protein</fullName>
    </submittedName>
</protein>
<evidence type="ECO:0000313" key="3">
    <source>
        <dbReference type="Proteomes" id="UP000634308"/>
    </source>
</evidence>
<name>A0ABQ2RKW3_9DEIO</name>
<keyword evidence="3" id="KW-1185">Reference proteome</keyword>
<accession>A0ABQ2RKW3</accession>
<sequence length="220" mass="22946">MTHSRALLTLAALTLSVPAASSQSVSPLNATEVSALLGNFGAITVTAPAGTKQAIIRVVSQLGTAEEKDAASYQGMHSLYVYDFRKPVRLMVGLAGDPIGRGKGAAPLSLPGIHPCAPDQQLAIFGASTASETNLAKQCIGLGDRADATGGSPEVIQMTPPKLNVWTPVYSWYFIKGTDASAAAFDAARKDPSARIVWWVYFSSTTDGAVPAAPLYTPEP</sequence>
<evidence type="ECO:0000313" key="2">
    <source>
        <dbReference type="EMBL" id="GGR45344.1"/>
    </source>
</evidence>
<evidence type="ECO:0000256" key="1">
    <source>
        <dbReference type="SAM" id="SignalP"/>
    </source>
</evidence>
<proteinExistence type="predicted"/>
<dbReference type="Proteomes" id="UP000634308">
    <property type="component" value="Unassembled WGS sequence"/>
</dbReference>
<keyword evidence="1" id="KW-0732">Signal</keyword>
<comment type="caution">
    <text evidence="2">The sequence shown here is derived from an EMBL/GenBank/DDBJ whole genome shotgun (WGS) entry which is preliminary data.</text>
</comment>
<reference evidence="3" key="1">
    <citation type="journal article" date="2019" name="Int. J. Syst. Evol. Microbiol.">
        <title>The Global Catalogue of Microorganisms (GCM) 10K type strain sequencing project: providing services to taxonomists for standard genome sequencing and annotation.</title>
        <authorList>
            <consortium name="The Broad Institute Genomics Platform"/>
            <consortium name="The Broad Institute Genome Sequencing Center for Infectious Disease"/>
            <person name="Wu L."/>
            <person name="Ma J."/>
        </authorList>
    </citation>
    <scope>NUCLEOTIDE SEQUENCE [LARGE SCALE GENOMIC DNA]</scope>
    <source>
        <strain evidence="3">JCM 31404</strain>
    </source>
</reference>
<dbReference type="EMBL" id="BMQM01000001">
    <property type="protein sequence ID" value="GGR45344.1"/>
    <property type="molecule type" value="Genomic_DNA"/>
</dbReference>
<organism evidence="2 3">
    <name type="scientific">Deinococcus seoulensis</name>
    <dbReference type="NCBI Taxonomy" id="1837379"/>
    <lineage>
        <taxon>Bacteria</taxon>
        <taxon>Thermotogati</taxon>
        <taxon>Deinococcota</taxon>
        <taxon>Deinococci</taxon>
        <taxon>Deinococcales</taxon>
        <taxon>Deinococcaceae</taxon>
        <taxon>Deinococcus</taxon>
    </lineage>
</organism>
<dbReference type="RefSeq" id="WP_189063197.1">
    <property type="nucleotide sequence ID" value="NZ_BMQM01000001.1"/>
</dbReference>
<gene>
    <name evidence="2" type="ORF">GCM10008959_03090</name>
</gene>